<evidence type="ECO:0000313" key="1">
    <source>
        <dbReference type="EMBL" id="MBV7391097.1"/>
    </source>
</evidence>
<evidence type="ECO:0008006" key="3">
    <source>
        <dbReference type="Google" id="ProtNLM"/>
    </source>
</evidence>
<protein>
    <recommendedName>
        <fullName evidence="3">Primosomal protein N</fullName>
    </recommendedName>
</protein>
<name>A0ABS6TDU0_9ENTE</name>
<dbReference type="RefSeq" id="WP_218326133.1">
    <property type="nucleotide sequence ID" value="NZ_JAHUZB010000003.1"/>
</dbReference>
<reference evidence="1 2" key="1">
    <citation type="submission" date="2021-06" db="EMBL/GenBank/DDBJ databases">
        <title>Enterococcus alishanensis sp. nov., a novel lactic acid bacterium isolated from fresh coffee beans.</title>
        <authorList>
            <person name="Chen Y.-S."/>
        </authorList>
    </citation>
    <scope>NUCLEOTIDE SEQUENCE [LARGE SCALE GENOMIC DNA]</scope>
    <source>
        <strain evidence="1 2">ALS3</strain>
    </source>
</reference>
<organism evidence="1 2">
    <name type="scientific">Enterococcus alishanensis</name>
    <dbReference type="NCBI Taxonomy" id="1303817"/>
    <lineage>
        <taxon>Bacteria</taxon>
        <taxon>Bacillati</taxon>
        <taxon>Bacillota</taxon>
        <taxon>Bacilli</taxon>
        <taxon>Lactobacillales</taxon>
        <taxon>Enterococcaceae</taxon>
        <taxon>Enterococcus</taxon>
    </lineage>
</organism>
<comment type="caution">
    <text evidence="1">The sequence shown here is derived from an EMBL/GenBank/DDBJ whole genome shotgun (WGS) entry which is preliminary data.</text>
</comment>
<dbReference type="EMBL" id="JAHUZB010000003">
    <property type="protein sequence ID" value="MBV7391097.1"/>
    <property type="molecule type" value="Genomic_DNA"/>
</dbReference>
<evidence type="ECO:0000313" key="2">
    <source>
        <dbReference type="Proteomes" id="UP000774130"/>
    </source>
</evidence>
<dbReference type="Proteomes" id="UP000774130">
    <property type="component" value="Unassembled WGS sequence"/>
</dbReference>
<accession>A0ABS6TDU0</accession>
<keyword evidence="2" id="KW-1185">Reference proteome</keyword>
<gene>
    <name evidence="1" type="ORF">KUA55_10425</name>
</gene>
<sequence>MLDDKLKCSKCNTLFYYDEVRNLEQHKKEEMPIKCPNCGNIVKSKLSHGYFTTYVDKQLLKHKTKKPLYYKNIVTGERISTKEFNELVKSNEFMLYNDAGSVIPDLMDDLLTEDESTNKPENYVPVFQEEV</sequence>
<proteinExistence type="predicted"/>